<dbReference type="EMBL" id="QGGW01000011">
    <property type="protein sequence ID" value="PWK57964.1"/>
    <property type="molecule type" value="Genomic_DNA"/>
</dbReference>
<keyword evidence="1" id="KW-0732">Signal</keyword>
<accession>A0A316GAM8</accession>
<proteinExistence type="predicted"/>
<sequence length="121" mass="13073">MIHRIALAAFALCIAPPALADPARVVAVEAVAGHSGWTFHVTLEHGDTGWEDYADGWRVETPDGTVLGERPLLHPHVEEQPFTRSLSGVAIPAEVRSVVIRARTNVEGWAEDVSAPLPLPR</sequence>
<keyword evidence="3" id="KW-1185">Reference proteome</keyword>
<dbReference type="RefSeq" id="WP_109670363.1">
    <property type="nucleotide sequence ID" value="NZ_QGGW01000011.1"/>
</dbReference>
<protein>
    <submittedName>
        <fullName evidence="2">Uncharacterized protein</fullName>
    </submittedName>
</protein>
<dbReference type="Proteomes" id="UP000245708">
    <property type="component" value="Unassembled WGS sequence"/>
</dbReference>
<organism evidence="2 3">
    <name type="scientific">Roseicyclus mahoneyensis</name>
    <dbReference type="NCBI Taxonomy" id="164332"/>
    <lineage>
        <taxon>Bacteria</taxon>
        <taxon>Pseudomonadati</taxon>
        <taxon>Pseudomonadota</taxon>
        <taxon>Alphaproteobacteria</taxon>
        <taxon>Rhodobacterales</taxon>
        <taxon>Roseobacteraceae</taxon>
        <taxon>Roseicyclus</taxon>
    </lineage>
</organism>
<dbReference type="OrthoDB" id="573055at2"/>
<gene>
    <name evidence="2" type="ORF">C7455_11113</name>
</gene>
<name>A0A316GAM8_9RHOB</name>
<evidence type="ECO:0000256" key="1">
    <source>
        <dbReference type="SAM" id="SignalP"/>
    </source>
</evidence>
<feature type="chain" id="PRO_5016277484" evidence="1">
    <location>
        <begin position="21"/>
        <end position="121"/>
    </location>
</feature>
<evidence type="ECO:0000313" key="2">
    <source>
        <dbReference type="EMBL" id="PWK57964.1"/>
    </source>
</evidence>
<feature type="signal peptide" evidence="1">
    <location>
        <begin position="1"/>
        <end position="20"/>
    </location>
</feature>
<evidence type="ECO:0000313" key="3">
    <source>
        <dbReference type="Proteomes" id="UP000245708"/>
    </source>
</evidence>
<comment type="caution">
    <text evidence="2">The sequence shown here is derived from an EMBL/GenBank/DDBJ whole genome shotgun (WGS) entry which is preliminary data.</text>
</comment>
<dbReference type="AlphaFoldDB" id="A0A316GAM8"/>
<reference evidence="2 3" key="1">
    <citation type="submission" date="2018-05" db="EMBL/GenBank/DDBJ databases">
        <title>Genomic Encyclopedia of Type Strains, Phase IV (KMG-IV): sequencing the most valuable type-strain genomes for metagenomic binning, comparative biology and taxonomic classification.</title>
        <authorList>
            <person name="Goeker M."/>
        </authorList>
    </citation>
    <scope>NUCLEOTIDE SEQUENCE [LARGE SCALE GENOMIC DNA]</scope>
    <source>
        <strain evidence="2 3">DSM 16097</strain>
    </source>
</reference>